<evidence type="ECO:0000313" key="2">
    <source>
        <dbReference type="Proteomes" id="UP000005522"/>
    </source>
</evidence>
<dbReference type="EMBL" id="CP005987">
    <property type="protein sequence ID" value="AIA56716.1"/>
    <property type="molecule type" value="Genomic_DNA"/>
</dbReference>
<name>A0A060A3F1_ACICK</name>
<keyword evidence="1" id="KW-0614">Plasmid</keyword>
<protein>
    <recommendedName>
        <fullName evidence="3">Sulfotransferase</fullName>
    </recommendedName>
</protein>
<dbReference type="Gene3D" id="3.40.50.300">
    <property type="entry name" value="P-loop containing nucleotide triphosphate hydrolases"/>
    <property type="match status" value="1"/>
</dbReference>
<accession>A0A060A3F1</accession>
<organism evidence="1 2">
    <name type="scientific">Acidithiobacillus caldus (strain ATCC 51756 / DSM 8584 / KU)</name>
    <dbReference type="NCBI Taxonomy" id="637389"/>
    <lineage>
        <taxon>Bacteria</taxon>
        <taxon>Pseudomonadati</taxon>
        <taxon>Pseudomonadota</taxon>
        <taxon>Acidithiobacillia</taxon>
        <taxon>Acidithiobacillales</taxon>
        <taxon>Acidithiobacillaceae</taxon>
        <taxon>Acidithiobacillus</taxon>
    </lineage>
</organism>
<dbReference type="RefSeq" id="WP_004867714.1">
    <property type="nucleotide sequence ID" value="NZ_CP005987.1"/>
</dbReference>
<dbReference type="AlphaFoldDB" id="A0A060A3F1"/>
<dbReference type="Proteomes" id="UP000005522">
    <property type="component" value="Plasmid megap mpAca1.1"/>
</dbReference>
<dbReference type="eggNOG" id="ENOG5032CM2">
    <property type="taxonomic scope" value="Bacteria"/>
</dbReference>
<evidence type="ECO:0008006" key="3">
    <source>
        <dbReference type="Google" id="ProtNLM"/>
    </source>
</evidence>
<sequence length="382" mass="43627">MQNRNPTRVVPGLHFTSEHFPVSSTFALFLELAAFGKSSIPPNLDWGDQITEKMHGPGASLPEFRQIVRDAANRAFNTPVGRDLTMRAYNLFGDLLVGNPGTLANLQKRRHIFVVSAPRHGGSYLTKELYRATGIDPSQVPNYIAHDGFPDCSPNWYTSRDGQDVPATRTTIQQTAEWLVMADYFFREQLQRPVDGLPTLVKKATKMVYMGNFFRETFGPLAEWVVIVRHPVPACVSLYEKAGGVPEDGLFPARPRSVIERWVFEAWERDGVPRTQVAKKPYFTAYLHYWMRYHQALATGGLLRPNGQRLTLLPYDPEQIEDYVRGQLRRFGVAADLEPEHFHTSDKAWERHPDWVREAEETVRKVEKTLEHIGVQTTIPRQ</sequence>
<geneLocation type="plasmid" evidence="2">
    <name>megaPlasmid mpAca1.1</name>
</geneLocation>
<dbReference type="KEGG" id="acz:Acaty_m0143"/>
<gene>
    <name evidence="1" type="ORF">Acaty_m0143</name>
</gene>
<dbReference type="HOGENOM" id="CLU_722846_0_0_6"/>
<evidence type="ECO:0000313" key="1">
    <source>
        <dbReference type="EMBL" id="AIA56716.1"/>
    </source>
</evidence>
<reference evidence="1 2" key="1">
    <citation type="journal article" date="2009" name="J. Bacteriol.">
        <title>Draft genome sequence of the extremely acidophilic bacterium Acidithiobacillus caldus ATCC 51756 reveals metabolic versatility in the genus Acidithiobacillus.</title>
        <authorList>
            <person name="Valdes J."/>
            <person name="Quatrini R."/>
            <person name="Hallberg K."/>
            <person name="Dopson M."/>
            <person name="Valenzuela P.D."/>
            <person name="Holmes D.S."/>
        </authorList>
    </citation>
    <scope>NUCLEOTIDE SEQUENCE [LARGE SCALE GENOMIC DNA]</scope>
    <source>
        <strain evidence="2">ATCC 51756 / DSM 8584 / KU</strain>
        <plasmid evidence="2">megaPlasmid mpAca1.1</plasmid>
    </source>
</reference>
<dbReference type="InterPro" id="IPR027417">
    <property type="entry name" value="P-loop_NTPase"/>
</dbReference>
<dbReference type="SUPFAM" id="SSF52540">
    <property type="entry name" value="P-loop containing nucleoside triphosphate hydrolases"/>
    <property type="match status" value="1"/>
</dbReference>
<proteinExistence type="predicted"/>